<dbReference type="AlphaFoldDB" id="A0A0E2B7P2"/>
<evidence type="ECO:0000313" key="2">
    <source>
        <dbReference type="Proteomes" id="UP000006253"/>
    </source>
</evidence>
<organism evidence="1 2">
    <name type="scientific">Leptospira kirschneri str. H1</name>
    <dbReference type="NCBI Taxonomy" id="1049966"/>
    <lineage>
        <taxon>Bacteria</taxon>
        <taxon>Pseudomonadati</taxon>
        <taxon>Spirochaetota</taxon>
        <taxon>Spirochaetia</taxon>
        <taxon>Leptospirales</taxon>
        <taxon>Leptospiraceae</taxon>
        <taxon>Leptospira</taxon>
    </lineage>
</organism>
<gene>
    <name evidence="1" type="ORF">LEP1GSC081_2335</name>
</gene>
<sequence length="41" mass="4833">MTGAKEPGLAVPFNLSFIDYWRDSPKFFYVELTLDLSFLRF</sequence>
<accession>A0A0E2B7P2</accession>
<protein>
    <submittedName>
        <fullName evidence="1">Uncharacterized protein</fullName>
    </submittedName>
</protein>
<proteinExistence type="predicted"/>
<dbReference type="EMBL" id="AHMY02000011">
    <property type="protein sequence ID" value="EKO17349.1"/>
    <property type="molecule type" value="Genomic_DNA"/>
</dbReference>
<comment type="caution">
    <text evidence="1">The sequence shown here is derived from an EMBL/GenBank/DDBJ whole genome shotgun (WGS) entry which is preliminary data.</text>
</comment>
<reference evidence="1 2" key="1">
    <citation type="submission" date="2012-10" db="EMBL/GenBank/DDBJ databases">
        <authorList>
            <person name="Harkins D.M."/>
            <person name="Durkin A.S."/>
            <person name="Brinkac L.M."/>
            <person name="Selengut J.D."/>
            <person name="Sanka R."/>
            <person name="DePew J."/>
            <person name="Purushe J."/>
            <person name="Peacock S.J."/>
            <person name="Thaipadungpanit J."/>
            <person name="Wuthiekanun V.W."/>
            <person name="Day N.P."/>
            <person name="Vinetz J.M."/>
            <person name="Sutton G.G."/>
            <person name="Nelson W.C."/>
            <person name="Fouts D.E."/>
        </authorList>
    </citation>
    <scope>NUCLEOTIDE SEQUENCE [LARGE SCALE GENOMIC DNA]</scope>
    <source>
        <strain evidence="1 2">H1</strain>
    </source>
</reference>
<dbReference type="Proteomes" id="UP000006253">
    <property type="component" value="Unassembled WGS sequence"/>
</dbReference>
<name>A0A0E2B7P2_9LEPT</name>
<evidence type="ECO:0000313" key="1">
    <source>
        <dbReference type="EMBL" id="EKO17349.1"/>
    </source>
</evidence>